<comment type="caution">
    <text evidence="3">The sequence shown here is derived from an EMBL/GenBank/DDBJ whole genome shotgun (WGS) entry which is preliminary data.</text>
</comment>
<reference evidence="3 4" key="1">
    <citation type="submission" date="2018-04" db="EMBL/GenBank/DDBJ databases">
        <authorList>
            <person name="Zhang X."/>
            <person name="Yuan J."/>
            <person name="Li F."/>
            <person name="Xiang J."/>
        </authorList>
    </citation>
    <scope>NUCLEOTIDE SEQUENCE [LARGE SCALE GENOMIC DNA]</scope>
    <source>
        <tissue evidence="3">Muscle</tissue>
    </source>
</reference>
<organism evidence="3 4">
    <name type="scientific">Penaeus vannamei</name>
    <name type="common">Whiteleg shrimp</name>
    <name type="synonym">Litopenaeus vannamei</name>
    <dbReference type="NCBI Taxonomy" id="6689"/>
    <lineage>
        <taxon>Eukaryota</taxon>
        <taxon>Metazoa</taxon>
        <taxon>Ecdysozoa</taxon>
        <taxon>Arthropoda</taxon>
        <taxon>Crustacea</taxon>
        <taxon>Multicrustacea</taxon>
        <taxon>Malacostraca</taxon>
        <taxon>Eumalacostraca</taxon>
        <taxon>Eucarida</taxon>
        <taxon>Decapoda</taxon>
        <taxon>Dendrobranchiata</taxon>
        <taxon>Penaeoidea</taxon>
        <taxon>Penaeidae</taxon>
        <taxon>Penaeus</taxon>
    </lineage>
</organism>
<name>A0A3R7PYJ0_PENVA</name>
<proteinExistence type="predicted"/>
<dbReference type="Proteomes" id="UP000283509">
    <property type="component" value="Unassembled WGS sequence"/>
</dbReference>
<dbReference type="GO" id="GO:0005576">
    <property type="term" value="C:extracellular region"/>
    <property type="evidence" value="ECO:0007669"/>
    <property type="project" value="InterPro"/>
</dbReference>
<evidence type="ECO:0000313" key="3">
    <source>
        <dbReference type="EMBL" id="ROT81051.1"/>
    </source>
</evidence>
<dbReference type="GO" id="GO:0008061">
    <property type="term" value="F:chitin binding"/>
    <property type="evidence" value="ECO:0007669"/>
    <property type="project" value="InterPro"/>
</dbReference>
<dbReference type="AlphaFoldDB" id="A0A3R7PYJ0"/>
<feature type="region of interest" description="Disordered" evidence="1">
    <location>
        <begin position="221"/>
        <end position="270"/>
    </location>
</feature>
<evidence type="ECO:0000256" key="1">
    <source>
        <dbReference type="SAM" id="MobiDB-lite"/>
    </source>
</evidence>
<dbReference type="SMART" id="SM00494">
    <property type="entry name" value="ChtBD2"/>
    <property type="match status" value="2"/>
</dbReference>
<feature type="compositionally biased region" description="Basic and acidic residues" evidence="1">
    <location>
        <begin position="466"/>
        <end position="476"/>
    </location>
</feature>
<reference evidence="3 4" key="2">
    <citation type="submission" date="2019-01" db="EMBL/GenBank/DDBJ databases">
        <title>The decoding of complex shrimp genome reveals the adaptation for benthos swimmer, frequently molting mechanism and breeding impact on genome.</title>
        <authorList>
            <person name="Sun Y."/>
            <person name="Gao Y."/>
            <person name="Yu Y."/>
        </authorList>
    </citation>
    <scope>NUCLEOTIDE SEQUENCE [LARGE SCALE GENOMIC DNA]</scope>
    <source>
        <tissue evidence="3">Muscle</tissue>
    </source>
</reference>
<protein>
    <submittedName>
        <fullName evidence="3">Putative mucin-2-like protein</fullName>
    </submittedName>
</protein>
<dbReference type="InterPro" id="IPR002557">
    <property type="entry name" value="Chitin-bd_dom"/>
</dbReference>
<dbReference type="Gene3D" id="2.170.140.10">
    <property type="entry name" value="Chitin binding domain"/>
    <property type="match status" value="1"/>
</dbReference>
<feature type="region of interest" description="Disordered" evidence="1">
    <location>
        <begin position="461"/>
        <end position="485"/>
    </location>
</feature>
<dbReference type="SUPFAM" id="SSF57625">
    <property type="entry name" value="Invertebrate chitin-binding proteins"/>
    <property type="match status" value="2"/>
</dbReference>
<dbReference type="EMBL" id="QCYY01001033">
    <property type="protein sequence ID" value="ROT81051.1"/>
    <property type="molecule type" value="Genomic_DNA"/>
</dbReference>
<evidence type="ECO:0000313" key="4">
    <source>
        <dbReference type="Proteomes" id="UP000283509"/>
    </source>
</evidence>
<keyword evidence="4" id="KW-1185">Reference proteome</keyword>
<dbReference type="PROSITE" id="PS50940">
    <property type="entry name" value="CHIT_BIND_II"/>
    <property type="match status" value="1"/>
</dbReference>
<feature type="region of interest" description="Disordered" evidence="1">
    <location>
        <begin position="286"/>
        <end position="376"/>
    </location>
</feature>
<feature type="compositionally biased region" description="Low complexity" evidence="1">
    <location>
        <begin position="224"/>
        <end position="262"/>
    </location>
</feature>
<feature type="domain" description="Chitin-binding type-2" evidence="2">
    <location>
        <begin position="71"/>
        <end position="133"/>
    </location>
</feature>
<accession>A0A3R7PYJ0</accession>
<sequence length="485" mass="53039">MRILQCGVGFREGHLPSSAFQCLSLCDGAMSGWTGNTVLTSLALAACLGLISAAVPGPIDPRYPDYIVYPRVPCEKEGVFPHPRNCSWYYRCVDRFGIGYYWTSHFECEPGTVFSDDLDQCVFPFLTGPPCGTAGPRGRSSSVYPSTYQPTIALPLQLPFHLQPQPIYPSTYTASPSTLPTTQSTFPTLQPQARLPFYPFVYPYNRPTVYPSTFFNPSTYNRSTLPPTTATPSTLPPTTASPSTLPPTTASPSTLPPTTATPLQPPAVHLQPTFQPLSTLATASPSTLHLQPQPRLPFHLQPQPRLPFHLQPQPSTLPPTTATPSTLPPTTASPSTLPPTTASPSTLPPPSTTIPFTTTPSPLPPVTNPPTITTPRPVTVIDNFSVKCSHDNQRPEKPWPTKRYCQAFALCSPTGQFLGELDLCDYYFTCRLQEDGSWKAELERCPGNELFDYEKDECVFPPAGSEHGEKDEKEEAWFQSDTGSS</sequence>
<dbReference type="Pfam" id="PF01607">
    <property type="entry name" value="CBM_14"/>
    <property type="match status" value="1"/>
</dbReference>
<gene>
    <name evidence="3" type="ORF">C7M84_000210</name>
</gene>
<dbReference type="InterPro" id="IPR036508">
    <property type="entry name" value="Chitin-bd_dom_sf"/>
</dbReference>
<feature type="compositionally biased region" description="Low complexity" evidence="1">
    <location>
        <begin position="318"/>
        <end position="345"/>
    </location>
</feature>
<evidence type="ECO:0000259" key="2">
    <source>
        <dbReference type="PROSITE" id="PS50940"/>
    </source>
</evidence>
<dbReference type="OrthoDB" id="6020543at2759"/>